<dbReference type="EMBL" id="WNWM01000001">
    <property type="protein sequence ID" value="MUI10917.1"/>
    <property type="molecule type" value="Genomic_DNA"/>
</dbReference>
<protein>
    <submittedName>
        <fullName evidence="1">Phage late control D family protein</fullName>
    </submittedName>
</protein>
<organism evidence="1 2">
    <name type="scientific">Pseudoduganella dura</name>
    <dbReference type="NCBI Taxonomy" id="321982"/>
    <lineage>
        <taxon>Bacteria</taxon>
        <taxon>Pseudomonadati</taxon>
        <taxon>Pseudomonadota</taxon>
        <taxon>Betaproteobacteria</taxon>
        <taxon>Burkholderiales</taxon>
        <taxon>Oxalobacteraceae</taxon>
        <taxon>Telluria group</taxon>
        <taxon>Pseudoduganella</taxon>
    </lineage>
</organism>
<gene>
    <name evidence="1" type="ORF">GJV26_00195</name>
</gene>
<dbReference type="Proteomes" id="UP000431684">
    <property type="component" value="Unassembled WGS sequence"/>
</dbReference>
<name>A0A6I3X3W7_9BURK</name>
<dbReference type="Pfam" id="PF05954">
    <property type="entry name" value="Phage_GPD"/>
    <property type="match status" value="1"/>
</dbReference>
<accession>A0A6I3X3W7</accession>
<proteinExistence type="predicted"/>
<reference evidence="1 2" key="1">
    <citation type="submission" date="2019-11" db="EMBL/GenBank/DDBJ databases">
        <title>Draft Genome Sequences of Six Type Strains of the Genus Massilia.</title>
        <authorList>
            <person name="Miess H."/>
            <person name="Frediansyah A."/>
            <person name="Goeker M."/>
            <person name="Gross H."/>
        </authorList>
    </citation>
    <scope>NUCLEOTIDE SEQUENCE [LARGE SCALE GENOMIC DNA]</scope>
    <source>
        <strain evidence="1 2">DSM 17513</strain>
    </source>
</reference>
<evidence type="ECO:0000313" key="2">
    <source>
        <dbReference type="Proteomes" id="UP000431684"/>
    </source>
</evidence>
<dbReference type="RefSeq" id="WP_155706588.1">
    <property type="nucleotide sequence ID" value="NZ_BMWU01000049.1"/>
</dbReference>
<dbReference type="OrthoDB" id="4070623at2"/>
<keyword evidence="2" id="KW-1185">Reference proteome</keyword>
<sequence length="343" mass="37415">MPLSPDFTVKLDGRDLTSKIAPRLIRLSIRECRADEADTLDLVLDDSDGKLAIPPRGAVLAVAIGWTGSQLVDKGLFTVNEAEHAGTPDTITLRARSASMTKGMGERREKSWHGQALADIVKTIAARHELKPLVGAALGAVKIDHVDQTHESDMAFLTRLAKRYDAVMTVKADNLLFVPIGQGTTASGKTLPVIALTRADGDSHRYHVSERETYSGVKAHWYSNGEKKRHSVTVGGETNTNLKVLPETYTSQAEAEAAAAAEFKRTQRSQATFALGLAIGRPELFPELPVTVAGWKDEIDSIPWLVQNVTHDISDGGYTNSIELEMRDDPASDKHRDNFRRGA</sequence>
<comment type="caution">
    <text evidence="1">The sequence shown here is derived from an EMBL/GenBank/DDBJ whole genome shotgun (WGS) entry which is preliminary data.</text>
</comment>
<dbReference type="SUPFAM" id="SSF69279">
    <property type="entry name" value="Phage tail proteins"/>
    <property type="match status" value="1"/>
</dbReference>
<dbReference type="PANTHER" id="PTHR35862">
    <property type="entry name" value="FELS-2 PROPHAGE PROTEIN"/>
    <property type="match status" value="1"/>
</dbReference>
<dbReference type="AlphaFoldDB" id="A0A6I3X3W7"/>
<evidence type="ECO:0000313" key="1">
    <source>
        <dbReference type="EMBL" id="MUI10917.1"/>
    </source>
</evidence>
<dbReference type="InterPro" id="IPR052726">
    <property type="entry name" value="Phage_Baseplate_Hub"/>
</dbReference>
<dbReference type="PANTHER" id="PTHR35862:SF3">
    <property type="entry name" value="FELS-2 PROPHAGE PROTEIN"/>
    <property type="match status" value="1"/>
</dbReference>